<dbReference type="EMBL" id="JABEQM010000008">
    <property type="protein sequence ID" value="MBB2202099.1"/>
    <property type="molecule type" value="Genomic_DNA"/>
</dbReference>
<keyword evidence="4" id="KW-1003">Cell membrane</keyword>
<dbReference type="GO" id="GO:0005886">
    <property type="term" value="C:plasma membrane"/>
    <property type="evidence" value="ECO:0007669"/>
    <property type="project" value="UniProtKB-SubCell"/>
</dbReference>
<dbReference type="InterPro" id="IPR047817">
    <property type="entry name" value="ABC2_TM_bact-type"/>
</dbReference>
<keyword evidence="11" id="KW-1185">Reference proteome</keyword>
<evidence type="ECO:0000256" key="3">
    <source>
        <dbReference type="ARBA" id="ARBA00022448"/>
    </source>
</evidence>
<evidence type="ECO:0000313" key="11">
    <source>
        <dbReference type="Proteomes" id="UP000578030"/>
    </source>
</evidence>
<evidence type="ECO:0000256" key="5">
    <source>
        <dbReference type="ARBA" id="ARBA00022692"/>
    </source>
</evidence>
<comment type="subcellular location">
    <subcellularLocation>
        <location evidence="1">Cell membrane</location>
        <topology evidence="1">Multi-pass membrane protein</topology>
    </subcellularLocation>
</comment>
<comment type="caution">
    <text evidence="10">The sequence shown here is derived from an EMBL/GenBank/DDBJ whole genome shotgun (WGS) entry which is preliminary data.</text>
</comment>
<feature type="transmembrane region" description="Helical" evidence="8">
    <location>
        <begin position="355"/>
        <end position="373"/>
    </location>
</feature>
<dbReference type="RefSeq" id="WP_182958945.1">
    <property type="nucleotide sequence ID" value="NZ_JABEQM010000008.1"/>
</dbReference>
<evidence type="ECO:0000259" key="9">
    <source>
        <dbReference type="PROSITE" id="PS51012"/>
    </source>
</evidence>
<organism evidence="10 11">
    <name type="scientific">Gluconacetobacter tumulisoli</name>
    <dbReference type="NCBI Taxonomy" id="1286189"/>
    <lineage>
        <taxon>Bacteria</taxon>
        <taxon>Pseudomonadati</taxon>
        <taxon>Pseudomonadota</taxon>
        <taxon>Alphaproteobacteria</taxon>
        <taxon>Acetobacterales</taxon>
        <taxon>Acetobacteraceae</taxon>
        <taxon>Gluconacetobacter</taxon>
    </lineage>
</organism>
<evidence type="ECO:0000256" key="1">
    <source>
        <dbReference type="ARBA" id="ARBA00004651"/>
    </source>
</evidence>
<feature type="transmembrane region" description="Helical" evidence="8">
    <location>
        <begin position="263"/>
        <end position="285"/>
    </location>
</feature>
<accession>A0A7W4K824</accession>
<feature type="transmembrane region" description="Helical" evidence="8">
    <location>
        <begin position="233"/>
        <end position="257"/>
    </location>
</feature>
<dbReference type="AlphaFoldDB" id="A0A7W4K824"/>
<feature type="domain" description="ABC transmembrane type-2" evidence="9">
    <location>
        <begin position="143"/>
        <end position="376"/>
    </location>
</feature>
<dbReference type="InterPro" id="IPR051449">
    <property type="entry name" value="ABC-2_transporter_component"/>
</dbReference>
<name>A0A7W4K824_9PROT</name>
<reference evidence="10 11" key="1">
    <citation type="submission" date="2020-04" db="EMBL/GenBank/DDBJ databases">
        <title>Description of novel Gluconacetobacter.</title>
        <authorList>
            <person name="Sombolestani A."/>
        </authorList>
    </citation>
    <scope>NUCLEOTIDE SEQUENCE [LARGE SCALE GENOMIC DNA]</scope>
    <source>
        <strain evidence="10 11">LMG 27802</strain>
    </source>
</reference>
<comment type="similarity">
    <text evidence="2">Belongs to the ABC-2 integral membrane protein family.</text>
</comment>
<gene>
    <name evidence="10" type="ORF">HLH28_11050</name>
</gene>
<evidence type="ECO:0000256" key="4">
    <source>
        <dbReference type="ARBA" id="ARBA00022475"/>
    </source>
</evidence>
<protein>
    <submittedName>
        <fullName evidence="10">ABC transporter permease</fullName>
    </submittedName>
</protein>
<evidence type="ECO:0000256" key="6">
    <source>
        <dbReference type="ARBA" id="ARBA00022989"/>
    </source>
</evidence>
<keyword evidence="7 8" id="KW-0472">Membrane</keyword>
<dbReference type="InterPro" id="IPR013525">
    <property type="entry name" value="ABC2_TM"/>
</dbReference>
<proteinExistence type="inferred from homology"/>
<feature type="transmembrane region" description="Helical" evidence="8">
    <location>
        <begin position="297"/>
        <end position="315"/>
    </location>
</feature>
<dbReference type="GO" id="GO:0140359">
    <property type="term" value="F:ABC-type transporter activity"/>
    <property type="evidence" value="ECO:0007669"/>
    <property type="project" value="InterPro"/>
</dbReference>
<keyword evidence="5 8" id="KW-0812">Transmembrane</keyword>
<evidence type="ECO:0000256" key="7">
    <source>
        <dbReference type="ARBA" id="ARBA00023136"/>
    </source>
</evidence>
<evidence type="ECO:0000256" key="2">
    <source>
        <dbReference type="ARBA" id="ARBA00007783"/>
    </source>
</evidence>
<feature type="transmembrane region" description="Helical" evidence="8">
    <location>
        <begin position="185"/>
        <end position="206"/>
    </location>
</feature>
<evidence type="ECO:0000313" key="10">
    <source>
        <dbReference type="EMBL" id="MBB2202099.1"/>
    </source>
</evidence>
<dbReference type="PROSITE" id="PS51012">
    <property type="entry name" value="ABC_TM2"/>
    <property type="match status" value="1"/>
</dbReference>
<dbReference type="Pfam" id="PF12698">
    <property type="entry name" value="ABC2_membrane_3"/>
    <property type="match status" value="1"/>
</dbReference>
<dbReference type="PANTHER" id="PTHR30294:SF29">
    <property type="entry name" value="MULTIDRUG ABC TRANSPORTER PERMEASE YBHS-RELATED"/>
    <property type="match status" value="1"/>
</dbReference>
<keyword evidence="3" id="KW-0813">Transport</keyword>
<feature type="transmembrane region" description="Helical" evidence="8">
    <location>
        <begin position="25"/>
        <end position="45"/>
    </location>
</feature>
<dbReference type="PANTHER" id="PTHR30294">
    <property type="entry name" value="MEMBRANE COMPONENT OF ABC TRANSPORTER YHHJ-RELATED"/>
    <property type="match status" value="1"/>
</dbReference>
<evidence type="ECO:0000256" key="8">
    <source>
        <dbReference type="SAM" id="Phobius"/>
    </source>
</evidence>
<sequence>MTAFSVRRLRALLRKEWLQVKRDPMTLRLIVALPVMQLLIFGYAINSNPHDLPTGVLMAQPSTYERTIVAALRNSGYYRIRLLSSEREAEEDIAQGNLLFVVNVPPGFDRSVDRGEAPAILIDTDGTDPTAIGYATAALGGLTGVLARDLPPVRRAAATAAPAGPPFRFVVHTRYNPEQLTVLNVVPGLICVVLMMSTLMLTTLAITRERERGTMENLLAMPVRPIEVMLAKIAPYVGIGYLQVLIILLVAVGLLHLPIHGSIVLLFAVLGLFIASNLALGITYSTLAANQMQAQQMAQFTMLPFMLLSGFAFPFQGMPRWARIVGEIMPTTHAMRIVRGLLLKGNGMADILPDLWPIALFTGCTVAIAVRFYRETLD</sequence>
<dbReference type="Proteomes" id="UP000578030">
    <property type="component" value="Unassembled WGS sequence"/>
</dbReference>
<keyword evidence="6 8" id="KW-1133">Transmembrane helix</keyword>